<gene>
    <name evidence="4" type="ORF">O3M35_002334</name>
</gene>
<evidence type="ECO:0000313" key="4">
    <source>
        <dbReference type="EMBL" id="KAK9499265.1"/>
    </source>
</evidence>
<reference evidence="4 5" key="1">
    <citation type="submission" date="2022-12" db="EMBL/GenBank/DDBJ databases">
        <title>Chromosome-level genome assembly of true bugs.</title>
        <authorList>
            <person name="Ma L."/>
            <person name="Li H."/>
        </authorList>
    </citation>
    <scope>NUCLEOTIDE SEQUENCE [LARGE SCALE GENOMIC DNA]</scope>
    <source>
        <strain evidence="4">Lab_2022b</strain>
    </source>
</reference>
<dbReference type="Gene3D" id="3.80.10.10">
    <property type="entry name" value="Ribonuclease Inhibitor"/>
    <property type="match status" value="1"/>
</dbReference>
<keyword evidence="5" id="KW-1185">Reference proteome</keyword>
<dbReference type="InterPro" id="IPR032675">
    <property type="entry name" value="LRR_dom_sf"/>
</dbReference>
<accession>A0AAW1CMG5</accession>
<evidence type="ECO:0000256" key="3">
    <source>
        <dbReference type="SAM" id="MobiDB-lite"/>
    </source>
</evidence>
<dbReference type="PROSITE" id="PS51450">
    <property type="entry name" value="LRR"/>
    <property type="match status" value="3"/>
</dbReference>
<keyword evidence="1" id="KW-0433">Leucine-rich repeat</keyword>
<evidence type="ECO:0000313" key="5">
    <source>
        <dbReference type="Proteomes" id="UP001461498"/>
    </source>
</evidence>
<keyword evidence="2" id="KW-0677">Repeat</keyword>
<dbReference type="EMBL" id="JAPXFL010000011">
    <property type="protein sequence ID" value="KAK9499265.1"/>
    <property type="molecule type" value="Genomic_DNA"/>
</dbReference>
<feature type="region of interest" description="Disordered" evidence="3">
    <location>
        <begin position="230"/>
        <end position="252"/>
    </location>
</feature>
<protein>
    <submittedName>
        <fullName evidence="4">Uncharacterized protein</fullName>
    </submittedName>
</protein>
<comment type="caution">
    <text evidence="4">The sequence shown here is derived from an EMBL/GenBank/DDBJ whole genome shotgun (WGS) entry which is preliminary data.</text>
</comment>
<name>A0AAW1CMG5_9HEMI</name>
<dbReference type="GO" id="GO:0005737">
    <property type="term" value="C:cytoplasm"/>
    <property type="evidence" value="ECO:0007669"/>
    <property type="project" value="TreeGrafter"/>
</dbReference>
<feature type="compositionally biased region" description="Acidic residues" evidence="3">
    <location>
        <begin position="238"/>
        <end position="252"/>
    </location>
</feature>
<dbReference type="AlphaFoldDB" id="A0AAW1CMG5"/>
<sequence length="252" mass="29199">MGPKTQESLKPTKCAEAITRWEEKYKKRAAEAKKVNLQFQRPPIEVMDKDLGILQNCEILSLSTNRIEKIAGLNELRNLRLLSLSRNRLTSLKGLDAVKGTLEALYISYNYIQYVKGLEQLTKLNCLFMMYNQLEMPEINKIAKLDSQFKEMSLFGNKACGKLTEPEWKEVMLRKFPTCRYLEGESRFSINPAEVEKFTGGLPVEPHFTESEEKLLEEVKILYGIPSGGEEEKIEQKLEEEEEEEEDEEEEY</sequence>
<organism evidence="4 5">
    <name type="scientific">Rhynocoris fuscipes</name>
    <dbReference type="NCBI Taxonomy" id="488301"/>
    <lineage>
        <taxon>Eukaryota</taxon>
        <taxon>Metazoa</taxon>
        <taxon>Ecdysozoa</taxon>
        <taxon>Arthropoda</taxon>
        <taxon>Hexapoda</taxon>
        <taxon>Insecta</taxon>
        <taxon>Pterygota</taxon>
        <taxon>Neoptera</taxon>
        <taxon>Paraneoptera</taxon>
        <taxon>Hemiptera</taxon>
        <taxon>Heteroptera</taxon>
        <taxon>Panheteroptera</taxon>
        <taxon>Cimicomorpha</taxon>
        <taxon>Reduviidae</taxon>
        <taxon>Harpactorinae</taxon>
        <taxon>Harpactorini</taxon>
        <taxon>Rhynocoris</taxon>
    </lineage>
</organism>
<dbReference type="Proteomes" id="UP001461498">
    <property type="component" value="Unassembled WGS sequence"/>
</dbReference>
<dbReference type="SMART" id="SM00365">
    <property type="entry name" value="LRR_SD22"/>
    <property type="match status" value="3"/>
</dbReference>
<dbReference type="PANTHER" id="PTHR15454">
    <property type="entry name" value="NISCHARIN RELATED"/>
    <property type="match status" value="1"/>
</dbReference>
<evidence type="ECO:0000256" key="2">
    <source>
        <dbReference type="ARBA" id="ARBA00022737"/>
    </source>
</evidence>
<dbReference type="SUPFAM" id="SSF52058">
    <property type="entry name" value="L domain-like"/>
    <property type="match status" value="1"/>
</dbReference>
<dbReference type="PANTHER" id="PTHR15454:SF73">
    <property type="entry name" value="DYNEIN AXONEMAL LIGHT CHAIN 1"/>
    <property type="match status" value="1"/>
</dbReference>
<dbReference type="InterPro" id="IPR001611">
    <property type="entry name" value="Leu-rich_rpt"/>
</dbReference>
<proteinExistence type="predicted"/>
<evidence type="ECO:0000256" key="1">
    <source>
        <dbReference type="ARBA" id="ARBA00022614"/>
    </source>
</evidence>